<evidence type="ECO:0000313" key="2">
    <source>
        <dbReference type="EMBL" id="KAG2302333.1"/>
    </source>
</evidence>
<name>A0A8X7S788_BRACI</name>
<gene>
    <name evidence="2" type="ORF">Bca52824_030984</name>
</gene>
<protein>
    <submittedName>
        <fullName evidence="2">Uncharacterized protein</fullName>
    </submittedName>
</protein>
<organism evidence="2 3">
    <name type="scientific">Brassica carinata</name>
    <name type="common">Ethiopian mustard</name>
    <name type="synonym">Abyssinian cabbage</name>
    <dbReference type="NCBI Taxonomy" id="52824"/>
    <lineage>
        <taxon>Eukaryota</taxon>
        <taxon>Viridiplantae</taxon>
        <taxon>Streptophyta</taxon>
        <taxon>Embryophyta</taxon>
        <taxon>Tracheophyta</taxon>
        <taxon>Spermatophyta</taxon>
        <taxon>Magnoliopsida</taxon>
        <taxon>eudicotyledons</taxon>
        <taxon>Gunneridae</taxon>
        <taxon>Pentapetalae</taxon>
        <taxon>rosids</taxon>
        <taxon>malvids</taxon>
        <taxon>Brassicales</taxon>
        <taxon>Brassicaceae</taxon>
        <taxon>Brassiceae</taxon>
        <taxon>Brassica</taxon>
    </lineage>
</organism>
<feature type="chain" id="PRO_5036443626" evidence="1">
    <location>
        <begin position="28"/>
        <end position="156"/>
    </location>
</feature>
<comment type="caution">
    <text evidence="2">The sequence shown here is derived from an EMBL/GenBank/DDBJ whole genome shotgun (WGS) entry which is preliminary data.</text>
</comment>
<proteinExistence type="predicted"/>
<evidence type="ECO:0000313" key="3">
    <source>
        <dbReference type="Proteomes" id="UP000886595"/>
    </source>
</evidence>
<sequence>MLGQWRVGGVSLWVVNHLAFIPLPSAGFSTSSTFFNMHYLMACSKKNSLDPKTRISFPWVLWHMWKNRNIHCFEHRSTDAVTLITGAMEEASVWLQLHSFIPPGAPAVEFKENTSTIWSKPPSGFVKCNVGSAWSPNTDCWCSLDYTKLVWPGYAP</sequence>
<dbReference type="Proteomes" id="UP000886595">
    <property type="component" value="Unassembled WGS sequence"/>
</dbReference>
<keyword evidence="1" id="KW-0732">Signal</keyword>
<feature type="signal peptide" evidence="1">
    <location>
        <begin position="1"/>
        <end position="27"/>
    </location>
</feature>
<keyword evidence="3" id="KW-1185">Reference proteome</keyword>
<evidence type="ECO:0000256" key="1">
    <source>
        <dbReference type="SAM" id="SignalP"/>
    </source>
</evidence>
<dbReference type="EMBL" id="JAAMPC010000007">
    <property type="protein sequence ID" value="KAG2302333.1"/>
    <property type="molecule type" value="Genomic_DNA"/>
</dbReference>
<reference evidence="2 3" key="1">
    <citation type="submission" date="2020-02" db="EMBL/GenBank/DDBJ databases">
        <authorList>
            <person name="Ma Q."/>
            <person name="Huang Y."/>
            <person name="Song X."/>
            <person name="Pei D."/>
        </authorList>
    </citation>
    <scope>NUCLEOTIDE SEQUENCE [LARGE SCALE GENOMIC DNA]</scope>
    <source>
        <strain evidence="2">Sxm20200214</strain>
        <tissue evidence="2">Leaf</tissue>
    </source>
</reference>
<dbReference type="AlphaFoldDB" id="A0A8X7S788"/>
<dbReference type="OrthoDB" id="1113426at2759"/>
<accession>A0A8X7S788</accession>